<evidence type="ECO:0000256" key="6">
    <source>
        <dbReference type="ARBA" id="ARBA00023136"/>
    </source>
</evidence>
<dbReference type="InterPro" id="IPR052017">
    <property type="entry name" value="TSUP"/>
</dbReference>
<proteinExistence type="predicted"/>
<feature type="transmembrane region" description="Helical" evidence="7">
    <location>
        <begin position="181"/>
        <end position="199"/>
    </location>
</feature>
<feature type="transmembrane region" description="Helical" evidence="7">
    <location>
        <begin position="154"/>
        <end position="175"/>
    </location>
</feature>
<keyword evidence="5 7" id="KW-1133">Transmembrane helix</keyword>
<dbReference type="Pfam" id="PF01925">
    <property type="entry name" value="TauE"/>
    <property type="match status" value="1"/>
</dbReference>
<feature type="transmembrane region" description="Helical" evidence="7">
    <location>
        <begin position="64"/>
        <end position="84"/>
    </location>
</feature>
<organism evidence="8">
    <name type="scientific">freshwater metagenome</name>
    <dbReference type="NCBI Taxonomy" id="449393"/>
    <lineage>
        <taxon>unclassified sequences</taxon>
        <taxon>metagenomes</taxon>
        <taxon>ecological metagenomes</taxon>
    </lineage>
</organism>
<gene>
    <name evidence="8" type="ORF">UFOPK1874_00128</name>
</gene>
<evidence type="ECO:0000256" key="4">
    <source>
        <dbReference type="ARBA" id="ARBA00022692"/>
    </source>
</evidence>
<name>A0A6J6GZ66_9ZZZZ</name>
<feature type="transmembrane region" description="Helical" evidence="7">
    <location>
        <begin position="90"/>
        <end position="107"/>
    </location>
</feature>
<keyword evidence="6 7" id="KW-0472">Membrane</keyword>
<evidence type="ECO:0000256" key="1">
    <source>
        <dbReference type="ARBA" id="ARBA00004651"/>
    </source>
</evidence>
<evidence type="ECO:0000313" key="8">
    <source>
        <dbReference type="EMBL" id="CAB4606216.1"/>
    </source>
</evidence>
<evidence type="ECO:0000256" key="2">
    <source>
        <dbReference type="ARBA" id="ARBA00022448"/>
    </source>
</evidence>
<evidence type="ECO:0000256" key="3">
    <source>
        <dbReference type="ARBA" id="ARBA00022475"/>
    </source>
</evidence>
<evidence type="ECO:0000256" key="5">
    <source>
        <dbReference type="ARBA" id="ARBA00022989"/>
    </source>
</evidence>
<sequence>MCVAVAAFAQSLAGFGFGLLSVPMMALVLAPRDAIVVSVLVASVSTTTQAVADRRHTEWKTVRRLSVLSYLGMPLGLVLFNVVSEQALRFGLGVVVLLATILIVRNFQIPEEARGYDWVLGFISGVLNTSTSTNGPPLVFLLKSRSMTPATFRATLNTVFSIANIGALILFFGSGKLNQESFIGALVALPSLAIALRLGYAMRRRVREEAFTNLVAGLMMLSGLSALVAAFTH</sequence>
<dbReference type="InterPro" id="IPR002781">
    <property type="entry name" value="TM_pro_TauE-like"/>
</dbReference>
<dbReference type="EMBL" id="CAEZUX010000005">
    <property type="protein sequence ID" value="CAB4606216.1"/>
    <property type="molecule type" value="Genomic_DNA"/>
</dbReference>
<keyword evidence="2" id="KW-0813">Transport</keyword>
<dbReference type="PANTHER" id="PTHR30269">
    <property type="entry name" value="TRANSMEMBRANE PROTEIN YFCA"/>
    <property type="match status" value="1"/>
</dbReference>
<dbReference type="AlphaFoldDB" id="A0A6J6GZ66"/>
<feature type="transmembrane region" description="Helical" evidence="7">
    <location>
        <begin position="211"/>
        <end position="231"/>
    </location>
</feature>
<reference evidence="8" key="1">
    <citation type="submission" date="2020-05" db="EMBL/GenBank/DDBJ databases">
        <authorList>
            <person name="Chiriac C."/>
            <person name="Salcher M."/>
            <person name="Ghai R."/>
            <person name="Kavagutti S V."/>
        </authorList>
    </citation>
    <scope>NUCLEOTIDE SEQUENCE</scope>
</reference>
<comment type="subcellular location">
    <subcellularLocation>
        <location evidence="1">Cell membrane</location>
        <topology evidence="1">Multi-pass membrane protein</topology>
    </subcellularLocation>
</comment>
<keyword evidence="4 7" id="KW-0812">Transmembrane</keyword>
<dbReference type="PANTHER" id="PTHR30269:SF37">
    <property type="entry name" value="MEMBRANE TRANSPORTER PROTEIN"/>
    <property type="match status" value="1"/>
</dbReference>
<dbReference type="GO" id="GO:0005886">
    <property type="term" value="C:plasma membrane"/>
    <property type="evidence" value="ECO:0007669"/>
    <property type="project" value="UniProtKB-SubCell"/>
</dbReference>
<accession>A0A6J6GZ66</accession>
<keyword evidence="3" id="KW-1003">Cell membrane</keyword>
<protein>
    <submittedName>
        <fullName evidence="8">Unannotated protein</fullName>
    </submittedName>
</protein>
<evidence type="ECO:0000256" key="7">
    <source>
        <dbReference type="SAM" id="Phobius"/>
    </source>
</evidence>